<feature type="coiled-coil region" evidence="1">
    <location>
        <begin position="366"/>
        <end position="411"/>
    </location>
</feature>
<keyword evidence="3" id="KW-0812">Transmembrane</keyword>
<feature type="region of interest" description="Disordered" evidence="2">
    <location>
        <begin position="99"/>
        <end position="121"/>
    </location>
</feature>
<evidence type="ECO:0000313" key="5">
    <source>
        <dbReference type="Proteomes" id="UP001379533"/>
    </source>
</evidence>
<keyword evidence="1" id="KW-0175">Coiled coil</keyword>
<keyword evidence="3" id="KW-1133">Transmembrane helix</keyword>
<keyword evidence="5" id="KW-1185">Reference proteome</keyword>
<evidence type="ECO:0000256" key="3">
    <source>
        <dbReference type="SAM" id="Phobius"/>
    </source>
</evidence>
<protein>
    <recommendedName>
        <fullName evidence="6">DZANK-type domain-containing protein</fullName>
    </recommendedName>
</protein>
<feature type="compositionally biased region" description="Low complexity" evidence="2">
    <location>
        <begin position="172"/>
        <end position="196"/>
    </location>
</feature>
<evidence type="ECO:0000256" key="1">
    <source>
        <dbReference type="SAM" id="Coils"/>
    </source>
</evidence>
<evidence type="ECO:0008006" key="6">
    <source>
        <dbReference type="Google" id="ProtNLM"/>
    </source>
</evidence>
<reference evidence="4 5" key="1">
    <citation type="submission" date="2021-12" db="EMBL/GenBank/DDBJ databases">
        <title>Discovery of the Pendulisporaceae a myxobacterial family with distinct sporulation behavior and unique specialized metabolism.</title>
        <authorList>
            <person name="Garcia R."/>
            <person name="Popoff A."/>
            <person name="Bader C.D."/>
            <person name="Loehr J."/>
            <person name="Walesch S."/>
            <person name="Walt C."/>
            <person name="Boldt J."/>
            <person name="Bunk B."/>
            <person name="Haeckl F.J.F.P.J."/>
            <person name="Gunesch A.P."/>
            <person name="Birkelbach J."/>
            <person name="Nuebel U."/>
            <person name="Pietschmann T."/>
            <person name="Bach T."/>
            <person name="Mueller R."/>
        </authorList>
    </citation>
    <scope>NUCLEOTIDE SEQUENCE [LARGE SCALE GENOMIC DNA]</scope>
    <source>
        <strain evidence="4 5">MSr12523</strain>
    </source>
</reference>
<evidence type="ECO:0000313" key="4">
    <source>
        <dbReference type="EMBL" id="WXA92774.1"/>
    </source>
</evidence>
<dbReference type="Proteomes" id="UP001379533">
    <property type="component" value="Chromosome"/>
</dbReference>
<keyword evidence="3" id="KW-0472">Membrane</keyword>
<accession>A0ABZ2K224</accession>
<feature type="transmembrane region" description="Helical" evidence="3">
    <location>
        <begin position="339"/>
        <end position="359"/>
    </location>
</feature>
<organism evidence="4 5">
    <name type="scientific">Pendulispora brunnea</name>
    <dbReference type="NCBI Taxonomy" id="2905690"/>
    <lineage>
        <taxon>Bacteria</taxon>
        <taxon>Pseudomonadati</taxon>
        <taxon>Myxococcota</taxon>
        <taxon>Myxococcia</taxon>
        <taxon>Myxococcales</taxon>
        <taxon>Sorangiineae</taxon>
        <taxon>Pendulisporaceae</taxon>
        <taxon>Pendulispora</taxon>
    </lineage>
</organism>
<proteinExistence type="predicted"/>
<sequence>MVRFERLAFLSIGFLAVFVLFSQPAFAGPLDGKWRQGPLRQDYTVQQWLLRGCGPPPVTGLTGGGETVTVTEEGDELSIVGNGRTFRTNQCYEEMPTLVRDSHSRDGSGRSWRTRCSTPPADPRRAVLNTLVTLVGDNRIEVSESGRYEITLKEGTCMADVKRSRTFEKVVATPATSAPPAAPKTAEPTHAPEPTSRACTNPGEPARLEVRPSRKLLRTGESFLFHAVVSDAKGCATPTPVTWNVEGEGSHLVVDPTGKVTVPEDAPEGITKLVVSAAGKSTTVLVEISSSAHYEALLAQSGLNASGENEEASVAIIAQGALGGHEATAVGNAVRRRNIFIAVVGTLAAVLGLVAIFGWRRARRASKLQREAEARHEQKLREVEERRREKAARHAAQMKAHEESVERAKAAAGARERYEKRLVCPTCHREYGIGSTFCPQDGASLVELAGGEEILPYVAGASARPQEKGKICPTCGDRFDGSASFCGKDGTALVLLN</sequence>
<evidence type="ECO:0000256" key="2">
    <source>
        <dbReference type="SAM" id="MobiDB-lite"/>
    </source>
</evidence>
<feature type="region of interest" description="Disordered" evidence="2">
    <location>
        <begin position="172"/>
        <end position="206"/>
    </location>
</feature>
<name>A0ABZ2K224_9BACT</name>
<dbReference type="RefSeq" id="WP_394843375.1">
    <property type="nucleotide sequence ID" value="NZ_CP089982.1"/>
</dbReference>
<dbReference type="EMBL" id="CP089982">
    <property type="protein sequence ID" value="WXA92774.1"/>
    <property type="molecule type" value="Genomic_DNA"/>
</dbReference>
<gene>
    <name evidence="4" type="ORF">LZC95_40795</name>
</gene>